<evidence type="ECO:0000256" key="1">
    <source>
        <dbReference type="SAM" id="SignalP"/>
    </source>
</evidence>
<keyword evidence="1" id="KW-0732">Signal</keyword>
<proteinExistence type="predicted"/>
<dbReference type="AlphaFoldDB" id="A0A848G5H3"/>
<dbReference type="EMBL" id="JABBGA010000008">
    <property type="protein sequence ID" value="NML26559.1"/>
    <property type="molecule type" value="Genomic_DNA"/>
</dbReference>
<feature type="chain" id="PRO_5032535886" description="DUF2946 domain-containing protein" evidence="1">
    <location>
        <begin position="30"/>
        <end position="118"/>
    </location>
</feature>
<name>A0A848G5H3_9RHOO</name>
<evidence type="ECO:0000313" key="3">
    <source>
        <dbReference type="Proteomes" id="UP000580043"/>
    </source>
</evidence>
<evidence type="ECO:0000313" key="2">
    <source>
        <dbReference type="EMBL" id="NML26559.1"/>
    </source>
</evidence>
<gene>
    <name evidence="2" type="ORF">HHL15_12460</name>
</gene>
<dbReference type="RefSeq" id="WP_169146092.1">
    <property type="nucleotide sequence ID" value="NZ_JABBGA010000008.1"/>
</dbReference>
<reference evidence="2 3" key="1">
    <citation type="submission" date="2020-04" db="EMBL/GenBank/DDBJ databases">
        <title>Zoogloea sp. G-4-1-14 isolated from soil.</title>
        <authorList>
            <person name="Dahal R.H."/>
        </authorList>
    </citation>
    <scope>NUCLEOTIDE SEQUENCE [LARGE SCALE GENOMIC DNA]</scope>
    <source>
        <strain evidence="2 3">G-4-1-14</strain>
    </source>
</reference>
<keyword evidence="3" id="KW-1185">Reference proteome</keyword>
<protein>
    <recommendedName>
        <fullName evidence="4">DUF2946 domain-containing protein</fullName>
    </recommendedName>
</protein>
<organism evidence="2 3">
    <name type="scientific">Zoogloea dura</name>
    <dbReference type="NCBI Taxonomy" id="2728840"/>
    <lineage>
        <taxon>Bacteria</taxon>
        <taxon>Pseudomonadati</taxon>
        <taxon>Pseudomonadota</taxon>
        <taxon>Betaproteobacteria</taxon>
        <taxon>Rhodocyclales</taxon>
        <taxon>Zoogloeaceae</taxon>
        <taxon>Zoogloea</taxon>
    </lineage>
</organism>
<feature type="signal peptide" evidence="1">
    <location>
        <begin position="1"/>
        <end position="29"/>
    </location>
</feature>
<sequence length="118" mass="11998">MRLRRPSALFRSALALLLVLAQIFAAAHAVGHVADLLAPSRGEAIVEASSFDGGVPEAARHESCLLCLAAAGLSAAPPPCQPMLAVALPSLPLPDGVVLPGAARLLLLPPSRGPPFLS</sequence>
<dbReference type="Proteomes" id="UP000580043">
    <property type="component" value="Unassembled WGS sequence"/>
</dbReference>
<evidence type="ECO:0008006" key="4">
    <source>
        <dbReference type="Google" id="ProtNLM"/>
    </source>
</evidence>
<comment type="caution">
    <text evidence="2">The sequence shown here is derived from an EMBL/GenBank/DDBJ whole genome shotgun (WGS) entry which is preliminary data.</text>
</comment>
<accession>A0A848G5H3</accession>